<evidence type="ECO:0000313" key="4">
    <source>
        <dbReference type="EMBL" id="GAF01474.1"/>
    </source>
</evidence>
<dbReference type="Proteomes" id="UP000019402">
    <property type="component" value="Unassembled WGS sequence"/>
</dbReference>
<reference evidence="4 5" key="1">
    <citation type="journal article" date="2014" name="Genome Announc.">
        <title>Draft Genome Sequence of Cytophaga fermentans JCM 21142T, a Facultative Anaerobe Isolated from Marine Mud.</title>
        <authorList>
            <person name="Starns D."/>
            <person name="Oshima K."/>
            <person name="Suda W."/>
            <person name="Iino T."/>
            <person name="Yuki M."/>
            <person name="Inoue J."/>
            <person name="Kitamura K."/>
            <person name="Iida T."/>
            <person name="Darby A."/>
            <person name="Hattori M."/>
            <person name="Ohkuma M."/>
        </authorList>
    </citation>
    <scope>NUCLEOTIDE SEQUENCE [LARGE SCALE GENOMIC DNA]</scope>
    <source>
        <strain evidence="4 5">JCM 21142</strain>
    </source>
</reference>
<accession>W7YFV5</accession>
<comment type="similarity">
    <text evidence="3">Belongs to the glycosyl hydrolase 130 family.</text>
</comment>
<protein>
    <recommendedName>
        <fullName evidence="6">Beta-1,4-mannooligosaccharide phosphorylase</fullName>
    </recommendedName>
</protein>
<evidence type="ECO:0000256" key="3">
    <source>
        <dbReference type="ARBA" id="ARBA00024356"/>
    </source>
</evidence>
<evidence type="ECO:0000256" key="1">
    <source>
        <dbReference type="ARBA" id="ARBA00022676"/>
    </source>
</evidence>
<organism evidence="4 5">
    <name type="scientific">Saccharicrinis fermentans DSM 9555 = JCM 21142</name>
    <dbReference type="NCBI Taxonomy" id="869213"/>
    <lineage>
        <taxon>Bacteria</taxon>
        <taxon>Pseudomonadati</taxon>
        <taxon>Bacteroidota</taxon>
        <taxon>Bacteroidia</taxon>
        <taxon>Marinilabiliales</taxon>
        <taxon>Marinilabiliaceae</taxon>
        <taxon>Saccharicrinis</taxon>
    </lineage>
</organism>
<evidence type="ECO:0000256" key="2">
    <source>
        <dbReference type="ARBA" id="ARBA00022679"/>
    </source>
</evidence>
<sequence length="353" mass="40042">MTNFGEFYATIENYKRMKLIKHPDNPILKPHATNYWENLVVCNPGVWYENGKFTMLYRAAGDDEQHFIRMGTAISTDGVHFERVSDEPAFGPSIDGPDQGGVEDPRIVKFGDEFYVTYAYRPHYPGQYWKFAHDVILLPESNAYSPAVIKENIANSGLAVTKDFINWRRLGRITETNLDDRDVILFPEKIHGKFAMLHRPKQWVGEAYGCDKPAVWIRFSDDLMVWNEPSKLLLAGKDGTWEEKIGGSTPPLKTDDGWLLLYHGVENGGEGFYRVGVALLDIDDPTKVIARASEWIMEPEYEYETNGFYQGCVFPTGNVIVDDTLYVYYGAADKYVGLATCKVSDILAFVKGI</sequence>
<keyword evidence="5" id="KW-1185">Reference proteome</keyword>
<keyword evidence="2" id="KW-0808">Transferase</keyword>
<dbReference type="EMBL" id="BAMD01000001">
    <property type="protein sequence ID" value="GAF01474.1"/>
    <property type="molecule type" value="Genomic_DNA"/>
</dbReference>
<dbReference type="SUPFAM" id="SSF75005">
    <property type="entry name" value="Arabinanase/levansucrase/invertase"/>
    <property type="match status" value="1"/>
</dbReference>
<proteinExistence type="inferred from homology"/>
<dbReference type="CDD" id="cd18614">
    <property type="entry name" value="GH130"/>
    <property type="match status" value="1"/>
</dbReference>
<dbReference type="AlphaFoldDB" id="W7YFV5"/>
<dbReference type="Pfam" id="PF04041">
    <property type="entry name" value="Glyco_hydro_130"/>
    <property type="match status" value="2"/>
</dbReference>
<evidence type="ECO:0000313" key="5">
    <source>
        <dbReference type="Proteomes" id="UP000019402"/>
    </source>
</evidence>
<gene>
    <name evidence="4" type="ORF">JCM21142_82</name>
</gene>
<dbReference type="PANTHER" id="PTHR34106:SF5">
    <property type="entry name" value="GLYCOSIDASE"/>
    <property type="match status" value="1"/>
</dbReference>
<comment type="caution">
    <text evidence="4">The sequence shown here is derived from an EMBL/GenBank/DDBJ whole genome shotgun (WGS) entry which is preliminary data.</text>
</comment>
<keyword evidence="1" id="KW-0328">Glycosyltransferase</keyword>
<dbReference type="InterPro" id="IPR023296">
    <property type="entry name" value="Glyco_hydro_beta-prop_sf"/>
</dbReference>
<dbReference type="PANTHER" id="PTHR34106">
    <property type="entry name" value="GLYCOSIDASE"/>
    <property type="match status" value="1"/>
</dbReference>
<dbReference type="PIRSF" id="PIRSF016202">
    <property type="entry name" value="PH1107"/>
    <property type="match status" value="1"/>
</dbReference>
<evidence type="ECO:0008006" key="6">
    <source>
        <dbReference type="Google" id="ProtNLM"/>
    </source>
</evidence>
<name>W7YFV5_9BACT</name>
<dbReference type="STRING" id="869213.GCA_000517085_04483"/>
<dbReference type="eggNOG" id="COG2152">
    <property type="taxonomic scope" value="Bacteria"/>
</dbReference>
<dbReference type="GO" id="GO:0016757">
    <property type="term" value="F:glycosyltransferase activity"/>
    <property type="evidence" value="ECO:0007669"/>
    <property type="project" value="UniProtKB-KW"/>
</dbReference>
<dbReference type="InterPro" id="IPR007184">
    <property type="entry name" value="Mannoside_phosphorylase"/>
</dbReference>
<dbReference type="Gene3D" id="2.115.10.20">
    <property type="entry name" value="Glycosyl hydrolase domain, family 43"/>
    <property type="match status" value="1"/>
</dbReference>